<organism evidence="2 3">
    <name type="scientific">Roseibacillus ishigakijimensis</name>
    <dbReference type="NCBI Taxonomy" id="454146"/>
    <lineage>
        <taxon>Bacteria</taxon>
        <taxon>Pseudomonadati</taxon>
        <taxon>Verrucomicrobiota</taxon>
        <taxon>Verrucomicrobiia</taxon>
        <taxon>Verrucomicrobiales</taxon>
        <taxon>Verrucomicrobiaceae</taxon>
        <taxon>Roseibacillus</taxon>
    </lineage>
</organism>
<evidence type="ECO:0000256" key="1">
    <source>
        <dbReference type="SAM" id="MobiDB-lite"/>
    </source>
</evidence>
<protein>
    <submittedName>
        <fullName evidence="2">Uncharacterized protein</fullName>
    </submittedName>
</protein>
<name>A0A934RM71_9BACT</name>
<dbReference type="AlphaFoldDB" id="A0A934RM71"/>
<reference evidence="2" key="1">
    <citation type="submission" date="2021-01" db="EMBL/GenBank/DDBJ databases">
        <title>Modified the classification status of verrucomicrobia.</title>
        <authorList>
            <person name="Feng X."/>
        </authorList>
    </citation>
    <scope>NUCLEOTIDE SEQUENCE</scope>
    <source>
        <strain evidence="2">KCTC 12986</strain>
    </source>
</reference>
<keyword evidence="3" id="KW-1185">Reference proteome</keyword>
<accession>A0A934RM71</accession>
<comment type="caution">
    <text evidence="2">The sequence shown here is derived from an EMBL/GenBank/DDBJ whole genome shotgun (WGS) entry which is preliminary data.</text>
</comment>
<feature type="region of interest" description="Disordered" evidence="1">
    <location>
        <begin position="1"/>
        <end position="183"/>
    </location>
</feature>
<proteinExistence type="predicted"/>
<dbReference type="RefSeq" id="WP_200390827.1">
    <property type="nucleotide sequence ID" value="NZ_JAENIO010000008.1"/>
</dbReference>
<feature type="compositionally biased region" description="Low complexity" evidence="1">
    <location>
        <begin position="129"/>
        <end position="138"/>
    </location>
</feature>
<sequence>MAHDLDDDFEEAPPAAGEKKAAPRTQRPAREVISQPRQRLPPPEDRPQPPLVSEGDIEPGKPLEMEPIARPNLTKRGVQPAARKDELGDLDEQENKGKPAINPVPRDAKKPLSPQVRVTAKPSAKRETPAPAASAPEETAPPSPESMSPEPETPEDQTPAAAAEEKTASSKSDSQTPPPAQPGGKWLAAFSPLEKILCGLFLIALLGGIIATRITLSQHFTPPVEASRLKFPLEGKSLVVANAETYWRNPVREGANRDEGVSRTIELIPEVKLTLGDNSQAKALRLLFRDEEGRFAGDPTTLTLTGSTFALSTSPTAVTAGSTATIRATTGFKQEGDLISYLADDNFTWEFVLMESADGQNFEEFMAIPISAKRKNAQ</sequence>
<dbReference type="EMBL" id="JAENIO010000008">
    <property type="protein sequence ID" value="MBK1833393.1"/>
    <property type="molecule type" value="Genomic_DNA"/>
</dbReference>
<dbReference type="Proteomes" id="UP000604083">
    <property type="component" value="Unassembled WGS sequence"/>
</dbReference>
<evidence type="ECO:0000313" key="2">
    <source>
        <dbReference type="EMBL" id="MBK1833393.1"/>
    </source>
</evidence>
<feature type="compositionally biased region" description="Basic and acidic residues" evidence="1">
    <location>
        <begin position="82"/>
        <end position="97"/>
    </location>
</feature>
<gene>
    <name evidence="2" type="ORF">JIN78_04900</name>
</gene>
<feature type="compositionally biased region" description="Acidic residues" evidence="1">
    <location>
        <begin position="1"/>
        <end position="11"/>
    </location>
</feature>
<evidence type="ECO:0000313" key="3">
    <source>
        <dbReference type="Proteomes" id="UP000604083"/>
    </source>
</evidence>